<keyword evidence="2" id="KW-1185">Reference proteome</keyword>
<dbReference type="Proteomes" id="UP000824881">
    <property type="component" value="Unassembled WGS sequence"/>
</dbReference>
<dbReference type="EMBL" id="WQMT02000008">
    <property type="protein sequence ID" value="KAG9219970.1"/>
    <property type="molecule type" value="Genomic_DNA"/>
</dbReference>
<evidence type="ECO:0000313" key="1">
    <source>
        <dbReference type="EMBL" id="KAG9219970.1"/>
    </source>
</evidence>
<name>A0ACB7IPT7_PLECO</name>
<protein>
    <submittedName>
        <fullName evidence="1">Uncharacterized protein</fullName>
    </submittedName>
</protein>
<reference evidence="1 2" key="1">
    <citation type="journal article" date="2021" name="Appl. Environ. Microbiol.">
        <title>Genetic linkage and physical mapping for an oyster mushroom Pleurotus cornucopiae and QTL analysis for the trait cap color.</title>
        <authorList>
            <person name="Zhang Y."/>
            <person name="Gao W."/>
            <person name="Sonnenberg A."/>
            <person name="Chen Q."/>
            <person name="Zhang J."/>
            <person name="Huang C."/>
        </authorList>
    </citation>
    <scope>NUCLEOTIDE SEQUENCE [LARGE SCALE GENOMIC DNA]</scope>
    <source>
        <strain evidence="1">CCMSSC00406</strain>
    </source>
</reference>
<proteinExistence type="predicted"/>
<organism evidence="1 2">
    <name type="scientific">Pleurotus cornucopiae</name>
    <name type="common">Cornucopia mushroom</name>
    <dbReference type="NCBI Taxonomy" id="5321"/>
    <lineage>
        <taxon>Eukaryota</taxon>
        <taxon>Fungi</taxon>
        <taxon>Dikarya</taxon>
        <taxon>Basidiomycota</taxon>
        <taxon>Agaricomycotina</taxon>
        <taxon>Agaricomycetes</taxon>
        <taxon>Agaricomycetidae</taxon>
        <taxon>Agaricales</taxon>
        <taxon>Pleurotineae</taxon>
        <taxon>Pleurotaceae</taxon>
        <taxon>Pleurotus</taxon>
    </lineage>
</organism>
<accession>A0ACB7IPT7</accession>
<sequence length="343" mass="36591">MNGDSPAPRAGLGAGRPVAHSQSSQGAVAAQSATISLDSANSRVPAMPTSAVSGHQRRRRNARKRPAADTTTSANVTAKKGAKGAWMHHPPAHFNPSNQTPLANIVDVMNPSFHQDLHSATKVNNPSRGTKKPNGAALNPIVNSTITTSKAQSNRSSKHGIGYGYSTTPHVSRSSQPSSSQTPSPRNPASAGANAQHVNDDNKPLPKAAKVKSGQSTAQANPQGSTSSPPPINVNSRHTSTDRPPTICERYEISDPLNDYRFRTNDYAPEFTVAEEEDFRRRLGECHIFNMTQPDTSVKRPRANVKKQKQQKQKQQKQKQNQKADGGGTAAGTPSKGKGKGKN</sequence>
<gene>
    <name evidence="1" type="ORF">CCMSSC00406_0006883</name>
</gene>
<comment type="caution">
    <text evidence="1">The sequence shown here is derived from an EMBL/GenBank/DDBJ whole genome shotgun (WGS) entry which is preliminary data.</text>
</comment>
<evidence type="ECO:0000313" key="2">
    <source>
        <dbReference type="Proteomes" id="UP000824881"/>
    </source>
</evidence>